<dbReference type="Proteomes" id="UP000887565">
    <property type="component" value="Unplaced"/>
</dbReference>
<accession>A0A915JU60</accession>
<sequence>MLEKCSNASANQIVQGLPFAPPPVPPTFLTSNRSKIDENEAMASMLMSWYMSGYHTGYYQALQDSKKPRKH</sequence>
<evidence type="ECO:0000256" key="5">
    <source>
        <dbReference type="ARBA" id="ARBA00023242"/>
    </source>
</evidence>
<dbReference type="InterPro" id="IPR040424">
    <property type="entry name" value="Smn1"/>
</dbReference>
<dbReference type="AlphaFoldDB" id="A0A915JU60"/>
<dbReference type="GO" id="GO:0005634">
    <property type="term" value="C:nucleus"/>
    <property type="evidence" value="ECO:0007669"/>
    <property type="project" value="UniProtKB-SubCell"/>
</dbReference>
<dbReference type="Gene3D" id="3.40.190.10">
    <property type="entry name" value="Periplasmic binding protein-like II"/>
    <property type="match status" value="1"/>
</dbReference>
<dbReference type="PANTHER" id="PTHR39267:SF1">
    <property type="entry name" value="SURVIVAL MOTOR NEURON PROTEIN"/>
    <property type="match status" value="1"/>
</dbReference>
<keyword evidence="5" id="KW-0539">Nucleus</keyword>
<comment type="subcellular location">
    <subcellularLocation>
        <location evidence="1">Nucleus</location>
    </subcellularLocation>
</comment>
<keyword evidence="6" id="KW-1185">Reference proteome</keyword>
<dbReference type="GO" id="GO:0008380">
    <property type="term" value="P:RNA splicing"/>
    <property type="evidence" value="ECO:0007669"/>
    <property type="project" value="UniProtKB-KW"/>
</dbReference>
<proteinExistence type="inferred from homology"/>
<evidence type="ECO:0000313" key="6">
    <source>
        <dbReference type="Proteomes" id="UP000887565"/>
    </source>
</evidence>
<name>A0A915JU60_ROMCU</name>
<organism evidence="6 7">
    <name type="scientific">Romanomermis culicivorax</name>
    <name type="common">Nematode worm</name>
    <dbReference type="NCBI Taxonomy" id="13658"/>
    <lineage>
        <taxon>Eukaryota</taxon>
        <taxon>Metazoa</taxon>
        <taxon>Ecdysozoa</taxon>
        <taxon>Nematoda</taxon>
        <taxon>Enoplea</taxon>
        <taxon>Dorylaimia</taxon>
        <taxon>Mermithida</taxon>
        <taxon>Mermithoidea</taxon>
        <taxon>Mermithidae</taxon>
        <taxon>Romanomermis</taxon>
    </lineage>
</organism>
<keyword evidence="4" id="KW-0508">mRNA splicing</keyword>
<evidence type="ECO:0000256" key="3">
    <source>
        <dbReference type="ARBA" id="ARBA00022664"/>
    </source>
</evidence>
<dbReference type="PANTHER" id="PTHR39267">
    <property type="entry name" value="SURVIVAL MOTOR NEURON-LIKE PROTEIN 1"/>
    <property type="match status" value="1"/>
</dbReference>
<comment type="similarity">
    <text evidence="2">Belongs to the SMN family.</text>
</comment>
<evidence type="ECO:0000256" key="4">
    <source>
        <dbReference type="ARBA" id="ARBA00023187"/>
    </source>
</evidence>
<dbReference type="WBParaSite" id="nRc.2.0.1.t29890-RA">
    <property type="protein sequence ID" value="nRc.2.0.1.t29890-RA"/>
    <property type="gene ID" value="nRc.2.0.1.g29890"/>
</dbReference>
<evidence type="ECO:0000256" key="2">
    <source>
        <dbReference type="ARBA" id="ARBA00005371"/>
    </source>
</evidence>
<reference evidence="7" key="1">
    <citation type="submission" date="2022-11" db="UniProtKB">
        <authorList>
            <consortium name="WormBaseParasite"/>
        </authorList>
    </citation>
    <scope>IDENTIFICATION</scope>
</reference>
<evidence type="ECO:0000256" key="1">
    <source>
        <dbReference type="ARBA" id="ARBA00004123"/>
    </source>
</evidence>
<keyword evidence="3" id="KW-0507">mRNA processing</keyword>
<evidence type="ECO:0000313" key="7">
    <source>
        <dbReference type="WBParaSite" id="nRc.2.0.1.t29890-RA"/>
    </source>
</evidence>
<protein>
    <submittedName>
        <fullName evidence="7">Survival motor neuron Tudor domain-containing protein</fullName>
    </submittedName>
</protein>
<dbReference type="GO" id="GO:0006397">
    <property type="term" value="P:mRNA processing"/>
    <property type="evidence" value="ECO:0007669"/>
    <property type="project" value="UniProtKB-KW"/>
</dbReference>
<dbReference type="InterPro" id="IPR047313">
    <property type="entry name" value="SMN_C"/>
</dbReference>
<dbReference type="Pfam" id="PF20635">
    <property type="entry name" value="SMN_YG-box"/>
    <property type="match status" value="1"/>
</dbReference>
<dbReference type="CDD" id="cd22852">
    <property type="entry name" value="SMN_C"/>
    <property type="match status" value="1"/>
</dbReference>